<keyword evidence="2" id="KW-1185">Reference proteome</keyword>
<dbReference type="EMBL" id="JBDXSU010000025">
    <property type="protein sequence ID" value="MFB5192632.1"/>
    <property type="molecule type" value="Genomic_DNA"/>
</dbReference>
<evidence type="ECO:0008006" key="3">
    <source>
        <dbReference type="Google" id="ProtNLM"/>
    </source>
</evidence>
<dbReference type="RefSeq" id="WP_275475903.1">
    <property type="nucleotide sequence ID" value="NZ_CP162940.1"/>
</dbReference>
<gene>
    <name evidence="1" type="ORF">KKP3000_001841</name>
</gene>
<organism evidence="1 2">
    <name type="scientific">Alicyclobacillus fastidiosus</name>
    <dbReference type="NCBI Taxonomy" id="392011"/>
    <lineage>
        <taxon>Bacteria</taxon>
        <taxon>Bacillati</taxon>
        <taxon>Bacillota</taxon>
        <taxon>Bacilli</taxon>
        <taxon>Bacillales</taxon>
        <taxon>Alicyclobacillaceae</taxon>
        <taxon>Alicyclobacillus</taxon>
    </lineage>
</organism>
<evidence type="ECO:0000313" key="1">
    <source>
        <dbReference type="EMBL" id="MFB5192632.1"/>
    </source>
</evidence>
<accession>A0ABV5ALT4</accession>
<comment type="caution">
    <text evidence="1">The sequence shown here is derived from an EMBL/GenBank/DDBJ whole genome shotgun (WGS) entry which is preliminary data.</text>
</comment>
<protein>
    <recommendedName>
        <fullName evidence="3">Transposase</fullName>
    </recommendedName>
</protein>
<sequence>MPTFFSKELSDRLYRFSVSLAAAGRLFTADQLARHPDLSNRKEPVKRAREFLSKYPDTFETLLSPSGVPARRRLTKQARRKYGFDFRPVNGVSQRAEHWLGIGDIWLRLTFFGGRPEKWITEPDKQFDVMCKWRGQILLIEYQRTPITSKVWASKWKKRREWWISQKWNEKPIVILVDETRQDNKTISAPLGTAHVKSIDEFPYALARRIQR</sequence>
<dbReference type="Proteomes" id="UP001579974">
    <property type="component" value="Unassembled WGS sequence"/>
</dbReference>
<reference evidence="1 2" key="1">
    <citation type="journal article" date="2024" name="Int. J. Mol. Sci.">
        <title>Exploration of Alicyclobacillus spp. Genome in Search of Antibiotic Resistance.</title>
        <authorList>
            <person name="Bucka-Kolendo J."/>
            <person name="Kiousi D.E."/>
            <person name="Dekowska A."/>
            <person name="Mikolajczuk-Szczyrba A."/>
            <person name="Karadedos D.M."/>
            <person name="Michael P."/>
            <person name="Galanis A."/>
            <person name="Sokolowska B."/>
        </authorList>
    </citation>
    <scope>NUCLEOTIDE SEQUENCE [LARGE SCALE GENOMIC DNA]</scope>
    <source>
        <strain evidence="1 2">KKP 3000</strain>
    </source>
</reference>
<proteinExistence type="predicted"/>
<evidence type="ECO:0000313" key="2">
    <source>
        <dbReference type="Proteomes" id="UP001579974"/>
    </source>
</evidence>
<name>A0ABV5ALT4_9BACL</name>